<evidence type="ECO:0000256" key="1">
    <source>
        <dbReference type="SAM" id="MobiDB-lite"/>
    </source>
</evidence>
<dbReference type="AlphaFoldDB" id="A0A6J4TUP5"/>
<organism evidence="2">
    <name type="scientific">uncultured Thermomicrobiales bacterium</name>
    <dbReference type="NCBI Taxonomy" id="1645740"/>
    <lineage>
        <taxon>Bacteria</taxon>
        <taxon>Pseudomonadati</taxon>
        <taxon>Thermomicrobiota</taxon>
        <taxon>Thermomicrobia</taxon>
        <taxon>Thermomicrobiales</taxon>
        <taxon>environmental samples</taxon>
    </lineage>
</organism>
<protein>
    <submittedName>
        <fullName evidence="2">Uncharacterized protein</fullName>
    </submittedName>
</protein>
<gene>
    <name evidence="2" type="ORF">AVDCRST_MAG73-939</name>
</gene>
<reference evidence="2" key="1">
    <citation type="submission" date="2020-02" db="EMBL/GenBank/DDBJ databases">
        <authorList>
            <person name="Meier V. D."/>
        </authorList>
    </citation>
    <scope>NUCLEOTIDE SEQUENCE</scope>
    <source>
        <strain evidence="2">AVDCRST_MAG73</strain>
    </source>
</reference>
<name>A0A6J4TUP5_9BACT</name>
<feature type="compositionally biased region" description="Basic and acidic residues" evidence="1">
    <location>
        <begin position="42"/>
        <end position="51"/>
    </location>
</feature>
<proteinExistence type="predicted"/>
<feature type="region of interest" description="Disordered" evidence="1">
    <location>
        <begin position="1"/>
        <end position="51"/>
    </location>
</feature>
<accession>A0A6J4TUP5</accession>
<evidence type="ECO:0000313" key="2">
    <source>
        <dbReference type="EMBL" id="CAA9530895.1"/>
    </source>
</evidence>
<feature type="non-terminal residue" evidence="2">
    <location>
        <position position="1"/>
    </location>
</feature>
<sequence length="51" mass="5664">GPTGRSGPWHVAPLSRPPVPRRAARPAGHRRAVRPARRRGRRADGRRGPRD</sequence>
<dbReference type="EMBL" id="CADCWE010000056">
    <property type="protein sequence ID" value="CAA9530895.1"/>
    <property type="molecule type" value="Genomic_DNA"/>
</dbReference>
<feature type="non-terminal residue" evidence="2">
    <location>
        <position position="51"/>
    </location>
</feature>
<feature type="compositionally biased region" description="Basic residues" evidence="1">
    <location>
        <begin position="22"/>
        <end position="41"/>
    </location>
</feature>